<organism evidence="5 6">
    <name type="scientific">Akkermansia muciniphila</name>
    <dbReference type="NCBI Taxonomy" id="239935"/>
    <lineage>
        <taxon>Bacteria</taxon>
        <taxon>Pseudomonadati</taxon>
        <taxon>Verrucomicrobiota</taxon>
        <taxon>Verrucomicrobiia</taxon>
        <taxon>Verrucomicrobiales</taxon>
        <taxon>Akkermansiaceae</taxon>
        <taxon>Akkermansia</taxon>
    </lineage>
</organism>
<dbReference type="InterPro" id="IPR046357">
    <property type="entry name" value="PPIase_dom_sf"/>
</dbReference>
<dbReference type="InterPro" id="IPR050280">
    <property type="entry name" value="OMP_Chaperone_SurA"/>
</dbReference>
<evidence type="ECO:0000313" key="6">
    <source>
        <dbReference type="Proteomes" id="UP000235914"/>
    </source>
</evidence>
<keyword evidence="2" id="KW-0697">Rotamase</keyword>
<protein>
    <recommendedName>
        <fullName evidence="4">PpiC domain-containing protein</fullName>
    </recommendedName>
</protein>
<dbReference type="Pfam" id="PF00639">
    <property type="entry name" value="Rotamase"/>
    <property type="match status" value="1"/>
</dbReference>
<dbReference type="InterPro" id="IPR027304">
    <property type="entry name" value="Trigger_fact/SurA_dom_sf"/>
</dbReference>
<comment type="caution">
    <text evidence="5">The sequence shown here is derived from an EMBL/GenBank/DDBJ whole genome shotgun (WGS) entry which is preliminary data.</text>
</comment>
<dbReference type="SUPFAM" id="SSF109998">
    <property type="entry name" value="Triger factor/SurA peptide-binding domain-like"/>
    <property type="match status" value="1"/>
</dbReference>
<dbReference type="InterPro" id="IPR000297">
    <property type="entry name" value="PPIase_PpiC"/>
</dbReference>
<dbReference type="GO" id="GO:0003755">
    <property type="term" value="F:peptidyl-prolyl cis-trans isomerase activity"/>
    <property type="evidence" value="ECO:0007669"/>
    <property type="project" value="UniProtKB-KW"/>
</dbReference>
<name>A0AAP8NMG2_9BACT</name>
<feature type="compositionally biased region" description="Basic and acidic residues" evidence="3">
    <location>
        <begin position="50"/>
        <end position="68"/>
    </location>
</feature>
<accession>A0AAP8NMG2</accession>
<dbReference type="SUPFAM" id="SSF54534">
    <property type="entry name" value="FKBP-like"/>
    <property type="match status" value="1"/>
</dbReference>
<keyword evidence="2" id="KW-0413">Isomerase</keyword>
<sequence length="384" mass="43340">MPEALKILFSPPMNIRTHIQALLICTMPLSVQGQSIVDSRASLPRAVQLHGDEGRETVRPDESKRISPDEAPASRVQPQRIVNRIAATVNGRPITANEVSVRLMPIGAQLAAQYPKQGPEFYKQLALAKKNIIEDLVERELLRNEFEGMGGVIRDSLIDQEVNRTILTTFNGDRSAFLKNLSLSGMTIRAFREMTKKQLQVQIMRASKYDQEIPPTPEEIQQEYEATKEQYRDLTKDKIKFKKIFIPMLGDDSASTPEVQLNLAELIAKEIKSKNATFEEMAKRYSKDLYAEKGGDWPVTERSTLSPESAAIIFGAQPGEIIGPLVDSTGFTIVLVEKKELAPPPPLSAIKEQIDIMARNKRSNERYKKWVERLRKKAIVKIYI</sequence>
<evidence type="ECO:0000313" key="5">
    <source>
        <dbReference type="EMBL" id="PNC56751.1"/>
    </source>
</evidence>
<evidence type="ECO:0000256" key="3">
    <source>
        <dbReference type="SAM" id="MobiDB-lite"/>
    </source>
</evidence>
<gene>
    <name evidence="5" type="ORF">CXU09_04035</name>
</gene>
<dbReference type="Pfam" id="PF13624">
    <property type="entry name" value="SurA_N_3"/>
    <property type="match status" value="1"/>
</dbReference>
<dbReference type="Proteomes" id="UP000235914">
    <property type="component" value="Unassembled WGS sequence"/>
</dbReference>
<evidence type="ECO:0000259" key="4">
    <source>
        <dbReference type="PROSITE" id="PS50198"/>
    </source>
</evidence>
<dbReference type="EMBL" id="PJKN01000002">
    <property type="protein sequence ID" value="PNC56751.1"/>
    <property type="molecule type" value="Genomic_DNA"/>
</dbReference>
<dbReference type="PROSITE" id="PS50198">
    <property type="entry name" value="PPIC_PPIASE_2"/>
    <property type="match status" value="1"/>
</dbReference>
<reference evidence="5 6" key="1">
    <citation type="journal article" date="2017" name="BMC Genomics">
        <title>Genome sequencing of 39 Akkermansia muciniphila isolates reveals its population structure, genomic and functional diverisity, and global distribution in mammalian gut microbiotas.</title>
        <authorList>
            <person name="Guo X."/>
            <person name="Li S."/>
            <person name="Zhang J."/>
            <person name="Wu F."/>
            <person name="Li X."/>
            <person name="Wu D."/>
            <person name="Zhang M."/>
            <person name="Ou Z."/>
            <person name="Jie Z."/>
            <person name="Yan Q."/>
            <person name="Li P."/>
            <person name="Yi J."/>
            <person name="Peng Y."/>
        </authorList>
    </citation>
    <scope>NUCLEOTIDE SEQUENCE [LARGE SCALE GENOMIC DNA]</scope>
    <source>
        <strain evidence="5 6">GP43</strain>
    </source>
</reference>
<feature type="domain" description="PpiC" evidence="4">
    <location>
        <begin position="236"/>
        <end position="338"/>
    </location>
</feature>
<evidence type="ECO:0000256" key="1">
    <source>
        <dbReference type="ARBA" id="ARBA00022729"/>
    </source>
</evidence>
<dbReference type="PANTHER" id="PTHR47637:SF1">
    <property type="entry name" value="CHAPERONE SURA"/>
    <property type="match status" value="1"/>
</dbReference>
<proteinExistence type="predicted"/>
<feature type="region of interest" description="Disordered" evidence="3">
    <location>
        <begin position="48"/>
        <end position="74"/>
    </location>
</feature>
<dbReference type="PANTHER" id="PTHR47637">
    <property type="entry name" value="CHAPERONE SURA"/>
    <property type="match status" value="1"/>
</dbReference>
<dbReference type="AlphaFoldDB" id="A0AAP8NMG2"/>
<dbReference type="Gene3D" id="1.10.4030.10">
    <property type="entry name" value="Porin chaperone SurA, peptide-binding domain"/>
    <property type="match status" value="1"/>
</dbReference>
<dbReference type="Gene3D" id="3.10.50.40">
    <property type="match status" value="1"/>
</dbReference>
<keyword evidence="1" id="KW-0732">Signal</keyword>
<evidence type="ECO:0000256" key="2">
    <source>
        <dbReference type="PROSITE-ProRule" id="PRU00278"/>
    </source>
</evidence>